<dbReference type="RefSeq" id="WP_068841445.1">
    <property type="nucleotide sequence ID" value="NZ_FRBT01000001.1"/>
</dbReference>
<dbReference type="STRING" id="946677.SAMN05444484_1011215"/>
<accession>A0A1M6ZZE9</accession>
<dbReference type="EMBL" id="FRBT01000001">
    <property type="protein sequence ID" value="SHL35872.1"/>
    <property type="molecule type" value="Genomic_DNA"/>
</dbReference>
<dbReference type="AlphaFoldDB" id="A0A1M6ZZE9"/>
<keyword evidence="1" id="KW-0732">Signal</keyword>
<feature type="domain" description="BON" evidence="2">
    <location>
        <begin position="4"/>
        <end position="72"/>
    </location>
</feature>
<dbReference type="Pfam" id="PF04972">
    <property type="entry name" value="BON"/>
    <property type="match status" value="3"/>
</dbReference>
<protein>
    <submittedName>
        <fullName evidence="3">Osmotically-inducible protein OsmY, contains BON domain</fullName>
    </submittedName>
</protein>
<organism evidence="3 4">
    <name type="scientific">Flavobacterium chilense</name>
    <dbReference type="NCBI Taxonomy" id="946677"/>
    <lineage>
        <taxon>Bacteria</taxon>
        <taxon>Pseudomonadati</taxon>
        <taxon>Bacteroidota</taxon>
        <taxon>Flavobacteriia</taxon>
        <taxon>Flavobacteriales</taxon>
        <taxon>Flavobacteriaceae</taxon>
        <taxon>Flavobacterium</taxon>
    </lineage>
</organism>
<dbReference type="SMART" id="SM00749">
    <property type="entry name" value="BON"/>
    <property type="match status" value="3"/>
</dbReference>
<dbReference type="PROSITE" id="PS50914">
    <property type="entry name" value="BON"/>
    <property type="match status" value="3"/>
</dbReference>
<dbReference type="InterPro" id="IPR014004">
    <property type="entry name" value="Transpt-assoc_nodulatn_dom_bac"/>
</dbReference>
<feature type="domain" description="BON" evidence="2">
    <location>
        <begin position="79"/>
        <end position="147"/>
    </location>
</feature>
<name>A0A1M6ZZE9_9FLAO</name>
<evidence type="ECO:0000256" key="1">
    <source>
        <dbReference type="ARBA" id="ARBA00022729"/>
    </source>
</evidence>
<dbReference type="PANTHER" id="PTHR34606:SF4">
    <property type="entry name" value="OUTER MEMBRANE LIPOPROTEIN DOLP"/>
    <property type="match status" value="1"/>
</dbReference>
<proteinExistence type="predicted"/>
<evidence type="ECO:0000259" key="2">
    <source>
        <dbReference type="PROSITE" id="PS50914"/>
    </source>
</evidence>
<evidence type="ECO:0000313" key="3">
    <source>
        <dbReference type="EMBL" id="SHL35872.1"/>
    </source>
</evidence>
<dbReference type="Gene3D" id="3.30.1340.30">
    <property type="match status" value="3"/>
</dbReference>
<feature type="domain" description="BON" evidence="2">
    <location>
        <begin position="150"/>
        <end position="218"/>
    </location>
</feature>
<reference evidence="4" key="1">
    <citation type="submission" date="2016-11" db="EMBL/GenBank/DDBJ databases">
        <authorList>
            <person name="Varghese N."/>
            <person name="Submissions S."/>
        </authorList>
    </citation>
    <scope>NUCLEOTIDE SEQUENCE [LARGE SCALE GENOMIC DNA]</scope>
    <source>
        <strain evidence="4">DSM 24724</strain>
    </source>
</reference>
<evidence type="ECO:0000313" key="4">
    <source>
        <dbReference type="Proteomes" id="UP000184028"/>
    </source>
</evidence>
<dbReference type="PANTHER" id="PTHR34606">
    <property type="entry name" value="BON DOMAIN-CONTAINING PROTEIN"/>
    <property type="match status" value="1"/>
</dbReference>
<sequence length="219" mass="25045">MKKSNDVLRKEVMEAIKWEPVLESNKIEVSVQQGIVTLAGTVDNYNQKKEAEHITKDLSGVKAIIDDIKVDLSFSAIRNDKDIASSVIKALEEKWVIPNHKLKVTVQDGWVTLEGILHWNFQRKTADNAIRYMKGVKGVIDKIVIEAEIKNQMEKEIVEKALKRSWIMDIDNIKVRVDGKTIFLSGIVSSLFHKEEAERIAWNTAGVWQVENEIFVEFD</sequence>
<dbReference type="InterPro" id="IPR051686">
    <property type="entry name" value="Lipoprotein_DolP"/>
</dbReference>
<gene>
    <name evidence="3" type="ORF">SAMN05444484_1011215</name>
</gene>
<dbReference type="Proteomes" id="UP000184028">
    <property type="component" value="Unassembled WGS sequence"/>
</dbReference>
<dbReference type="InterPro" id="IPR007055">
    <property type="entry name" value="BON_dom"/>
</dbReference>
<keyword evidence="4" id="KW-1185">Reference proteome</keyword>